<evidence type="ECO:0000313" key="6">
    <source>
        <dbReference type="Proteomes" id="UP000799324"/>
    </source>
</evidence>
<dbReference type="OrthoDB" id="9992527at2759"/>
<dbReference type="Pfam" id="PF00107">
    <property type="entry name" value="ADH_zinc_N"/>
    <property type="match status" value="1"/>
</dbReference>
<accession>A0A6A6TS47</accession>
<dbReference type="SMART" id="SM00829">
    <property type="entry name" value="PKS_ER"/>
    <property type="match status" value="1"/>
</dbReference>
<evidence type="ECO:0000256" key="2">
    <source>
        <dbReference type="ARBA" id="ARBA00011245"/>
    </source>
</evidence>
<dbReference type="InterPro" id="IPR036291">
    <property type="entry name" value="NAD(P)-bd_dom_sf"/>
</dbReference>
<dbReference type="PANTHER" id="PTHR45348:SF2">
    <property type="entry name" value="ZINC-TYPE ALCOHOL DEHYDROGENASE-LIKE PROTEIN C2E1P3.01"/>
    <property type="match status" value="1"/>
</dbReference>
<evidence type="ECO:0000313" key="5">
    <source>
        <dbReference type="EMBL" id="KAF2662620.1"/>
    </source>
</evidence>
<dbReference type="AlphaFoldDB" id="A0A6A6TS47"/>
<sequence>MSTHKALVVTAIGKSLEPAIRPTLTPSAKQLQLRVTVAALNPHDQKARDLGLFIKDSLPAILANDVVGVVTAIGPEVTRFQVGDRVFTQGGMTPNHSGAGLQEYSLAEEDHTSKIPDGFTDDDVATLPTNILPALIGIFDEGRGLGIPWPYLDQAAPFDYAETQLLIIGGGSNCGRYATQLAKLAGFGTIVVVGGNEEQLKGFGATHVVDRHGGHDAVLKRIRDIVGDDLLYAYEAVQGPSQQHLDINALSNTKKGKLARIVFSGGPLDTSKILPKQAGYELKDTFGVSPLYPYLTVPFWKKLGEYLTEGKVKTLSYEVVGGLDAAKVSAVLDEYRDGKRATQPHVHVSS</sequence>
<dbReference type="Gene3D" id="3.40.50.720">
    <property type="entry name" value="NAD(P)-binding Rossmann-like Domain"/>
    <property type="match status" value="1"/>
</dbReference>
<keyword evidence="6" id="KW-1185">Reference proteome</keyword>
<dbReference type="InterPro" id="IPR020843">
    <property type="entry name" value="ER"/>
</dbReference>
<dbReference type="SUPFAM" id="SSF50129">
    <property type="entry name" value="GroES-like"/>
    <property type="match status" value="1"/>
</dbReference>
<reference evidence="5" key="1">
    <citation type="journal article" date="2020" name="Stud. Mycol.">
        <title>101 Dothideomycetes genomes: a test case for predicting lifestyles and emergence of pathogens.</title>
        <authorList>
            <person name="Haridas S."/>
            <person name="Albert R."/>
            <person name="Binder M."/>
            <person name="Bloem J."/>
            <person name="Labutti K."/>
            <person name="Salamov A."/>
            <person name="Andreopoulos B."/>
            <person name="Baker S."/>
            <person name="Barry K."/>
            <person name="Bills G."/>
            <person name="Bluhm B."/>
            <person name="Cannon C."/>
            <person name="Castanera R."/>
            <person name="Culley D."/>
            <person name="Daum C."/>
            <person name="Ezra D."/>
            <person name="Gonzalez J."/>
            <person name="Henrissat B."/>
            <person name="Kuo A."/>
            <person name="Liang C."/>
            <person name="Lipzen A."/>
            <person name="Lutzoni F."/>
            <person name="Magnuson J."/>
            <person name="Mondo S."/>
            <person name="Nolan M."/>
            <person name="Ohm R."/>
            <person name="Pangilinan J."/>
            <person name="Park H.-J."/>
            <person name="Ramirez L."/>
            <person name="Alfaro M."/>
            <person name="Sun H."/>
            <person name="Tritt A."/>
            <person name="Yoshinaga Y."/>
            <person name="Zwiers L.-H."/>
            <person name="Turgeon B."/>
            <person name="Goodwin S."/>
            <person name="Spatafora J."/>
            <person name="Crous P."/>
            <person name="Grigoriev I."/>
        </authorList>
    </citation>
    <scope>NUCLEOTIDE SEQUENCE</scope>
    <source>
        <strain evidence="5">CBS 122681</strain>
    </source>
</reference>
<dbReference type="EMBL" id="MU004289">
    <property type="protein sequence ID" value="KAF2662620.1"/>
    <property type="molecule type" value="Genomic_DNA"/>
</dbReference>
<dbReference type="InterPro" id="IPR047122">
    <property type="entry name" value="Trans-enoyl_RdTase-like"/>
</dbReference>
<evidence type="ECO:0000259" key="4">
    <source>
        <dbReference type="SMART" id="SM00829"/>
    </source>
</evidence>
<gene>
    <name evidence="5" type="ORF">K491DRAFT_700364</name>
</gene>
<dbReference type="Proteomes" id="UP000799324">
    <property type="component" value="Unassembled WGS sequence"/>
</dbReference>
<dbReference type="Gene3D" id="3.90.180.10">
    <property type="entry name" value="Medium-chain alcohol dehydrogenases, catalytic domain"/>
    <property type="match status" value="1"/>
</dbReference>
<dbReference type="PANTHER" id="PTHR45348">
    <property type="entry name" value="HYPOTHETICAL OXIDOREDUCTASE (EUROFUNG)"/>
    <property type="match status" value="1"/>
</dbReference>
<comment type="similarity">
    <text evidence="1">Belongs to the zinc-containing alcohol dehydrogenase family.</text>
</comment>
<comment type="subunit">
    <text evidence="2">Monomer.</text>
</comment>
<proteinExistence type="inferred from homology"/>
<feature type="domain" description="Enoyl reductase (ER)" evidence="4">
    <location>
        <begin position="13"/>
        <end position="263"/>
    </location>
</feature>
<dbReference type="SUPFAM" id="SSF51735">
    <property type="entry name" value="NAD(P)-binding Rossmann-fold domains"/>
    <property type="match status" value="1"/>
</dbReference>
<organism evidence="5 6">
    <name type="scientific">Lophiostoma macrostomum CBS 122681</name>
    <dbReference type="NCBI Taxonomy" id="1314788"/>
    <lineage>
        <taxon>Eukaryota</taxon>
        <taxon>Fungi</taxon>
        <taxon>Dikarya</taxon>
        <taxon>Ascomycota</taxon>
        <taxon>Pezizomycotina</taxon>
        <taxon>Dothideomycetes</taxon>
        <taxon>Pleosporomycetidae</taxon>
        <taxon>Pleosporales</taxon>
        <taxon>Lophiostomataceae</taxon>
        <taxon>Lophiostoma</taxon>
    </lineage>
</organism>
<name>A0A6A6TS47_9PLEO</name>
<evidence type="ECO:0000256" key="1">
    <source>
        <dbReference type="ARBA" id="ARBA00008072"/>
    </source>
</evidence>
<dbReference type="InterPro" id="IPR011032">
    <property type="entry name" value="GroES-like_sf"/>
</dbReference>
<protein>
    <submittedName>
        <fullName evidence="5">Putative alcohol dehydrogenase</fullName>
    </submittedName>
</protein>
<dbReference type="CDD" id="cd08249">
    <property type="entry name" value="enoyl_reductase_like"/>
    <property type="match status" value="1"/>
</dbReference>
<evidence type="ECO:0000256" key="3">
    <source>
        <dbReference type="ARBA" id="ARBA00023002"/>
    </source>
</evidence>
<dbReference type="Pfam" id="PF08240">
    <property type="entry name" value="ADH_N"/>
    <property type="match status" value="1"/>
</dbReference>
<keyword evidence="3" id="KW-0560">Oxidoreductase</keyword>
<dbReference type="GO" id="GO:0016651">
    <property type="term" value="F:oxidoreductase activity, acting on NAD(P)H"/>
    <property type="evidence" value="ECO:0007669"/>
    <property type="project" value="InterPro"/>
</dbReference>
<dbReference type="InterPro" id="IPR013154">
    <property type="entry name" value="ADH-like_N"/>
</dbReference>
<dbReference type="InterPro" id="IPR013149">
    <property type="entry name" value="ADH-like_C"/>
</dbReference>